<gene>
    <name evidence="1" type="ORF">J4E00_19230</name>
</gene>
<dbReference type="Proteomes" id="UP000664369">
    <property type="component" value="Unassembled WGS sequence"/>
</dbReference>
<dbReference type="RefSeq" id="WP_208176900.1">
    <property type="nucleotide sequence ID" value="NZ_JAGETZ010000010.1"/>
</dbReference>
<protein>
    <submittedName>
        <fullName evidence="1">Uncharacterized protein</fullName>
    </submittedName>
</protein>
<evidence type="ECO:0000313" key="1">
    <source>
        <dbReference type="EMBL" id="MBO2011204.1"/>
    </source>
</evidence>
<proteinExistence type="predicted"/>
<organism evidence="1 2">
    <name type="scientific">Hymenobacter negativus</name>
    <dbReference type="NCBI Taxonomy" id="2795026"/>
    <lineage>
        <taxon>Bacteria</taxon>
        <taxon>Pseudomonadati</taxon>
        <taxon>Bacteroidota</taxon>
        <taxon>Cytophagia</taxon>
        <taxon>Cytophagales</taxon>
        <taxon>Hymenobacteraceae</taxon>
        <taxon>Hymenobacter</taxon>
    </lineage>
</organism>
<reference evidence="1 2" key="1">
    <citation type="submission" date="2021-03" db="EMBL/GenBank/DDBJ databases">
        <authorList>
            <person name="Kim M.K."/>
        </authorList>
    </citation>
    <scope>NUCLEOTIDE SEQUENCE [LARGE SCALE GENOMIC DNA]</scope>
    <source>
        <strain evidence="1 2">BT442</strain>
    </source>
</reference>
<evidence type="ECO:0000313" key="2">
    <source>
        <dbReference type="Proteomes" id="UP000664369"/>
    </source>
</evidence>
<dbReference type="EMBL" id="JAGETZ010000010">
    <property type="protein sequence ID" value="MBO2011204.1"/>
    <property type="molecule type" value="Genomic_DNA"/>
</dbReference>
<name>A0ABS3QIY0_9BACT</name>
<accession>A0ABS3QIY0</accession>
<sequence>MTWTTASEVRNAGFWVERSLNGIAFEALSFVAGAGSSVWARSYGYDDVVTCGAISAYHRLRQVDTNGSAQHSPVRLVAFEVEWPIPSQLLAAPVPLQEGLLLLYFLLATPLTAADLTLAETTGRQLRQRPVSAPASPGTLAVPELTSLPAGLHLLRLTASLAR</sequence>
<keyword evidence="2" id="KW-1185">Reference proteome</keyword>
<comment type="caution">
    <text evidence="1">The sequence shown here is derived from an EMBL/GenBank/DDBJ whole genome shotgun (WGS) entry which is preliminary data.</text>
</comment>